<dbReference type="EMBL" id="QUAJ01000014">
    <property type="protein sequence ID" value="REI40987.1"/>
    <property type="molecule type" value="Genomic_DNA"/>
</dbReference>
<evidence type="ECO:0000313" key="3">
    <source>
        <dbReference type="Proteomes" id="UP000263486"/>
    </source>
</evidence>
<accession>A0ABX9KGG8</accession>
<reference evidence="2 3" key="1">
    <citation type="submission" date="2018-08" db="EMBL/GenBank/DDBJ databases">
        <title>Draft genome sequence of Psychrilyobacter sp. strain SD5 isolated from Black Sea water.</title>
        <authorList>
            <person name="Yadav S."/>
            <person name="Villanueva L."/>
            <person name="Damste J.S.S."/>
        </authorList>
    </citation>
    <scope>NUCLEOTIDE SEQUENCE [LARGE SCALE GENOMIC DNA]</scope>
    <source>
        <strain evidence="2 3">SD5</strain>
    </source>
</reference>
<proteinExistence type="predicted"/>
<gene>
    <name evidence="2" type="ORF">DYH56_09160</name>
</gene>
<feature type="signal peptide" evidence="1">
    <location>
        <begin position="1"/>
        <end position="17"/>
    </location>
</feature>
<protein>
    <submittedName>
        <fullName evidence="2">Uncharacterized protein</fullName>
    </submittedName>
</protein>
<keyword evidence="3" id="KW-1185">Reference proteome</keyword>
<name>A0ABX9KGG8_9FUSO</name>
<dbReference type="Proteomes" id="UP000263486">
    <property type="component" value="Unassembled WGS sequence"/>
</dbReference>
<feature type="chain" id="PRO_5047428152" evidence="1">
    <location>
        <begin position="18"/>
        <end position="178"/>
    </location>
</feature>
<sequence>MKKIITLFFLTTCLTFAIPNFESLGWGFSIDAIKGFYPEVEREFTPSSNVTKYNYYPKGTDIGKVVFYLVDNQLYKIVTVFDPTKVRSADVEGLFKDYSQKWGEPDSAPFEENYDNFSIRGNEHTWIVGTTYVSLIGQDYFDHDNNLTDSKLMVEYGLIDPAKRKKDSSLNNLILDKK</sequence>
<evidence type="ECO:0000256" key="1">
    <source>
        <dbReference type="SAM" id="SignalP"/>
    </source>
</evidence>
<organism evidence="2 3">
    <name type="scientific">Psychrilyobacter piezotolerans</name>
    <dbReference type="NCBI Taxonomy" id="2293438"/>
    <lineage>
        <taxon>Bacteria</taxon>
        <taxon>Fusobacteriati</taxon>
        <taxon>Fusobacteriota</taxon>
        <taxon>Fusobacteriia</taxon>
        <taxon>Fusobacteriales</taxon>
        <taxon>Fusobacteriaceae</taxon>
        <taxon>Psychrilyobacter</taxon>
    </lineage>
</organism>
<keyword evidence="1" id="KW-0732">Signal</keyword>
<evidence type="ECO:0000313" key="2">
    <source>
        <dbReference type="EMBL" id="REI40987.1"/>
    </source>
</evidence>
<comment type="caution">
    <text evidence="2">The sequence shown here is derived from an EMBL/GenBank/DDBJ whole genome shotgun (WGS) entry which is preliminary data.</text>
</comment>
<dbReference type="RefSeq" id="WP_114642562.1">
    <property type="nucleotide sequence ID" value="NZ_JAACIO010000010.1"/>
</dbReference>